<organism evidence="1 2">
    <name type="scientific">Malus domestica</name>
    <name type="common">Apple</name>
    <name type="synonym">Pyrus malus</name>
    <dbReference type="NCBI Taxonomy" id="3750"/>
    <lineage>
        <taxon>Eukaryota</taxon>
        <taxon>Viridiplantae</taxon>
        <taxon>Streptophyta</taxon>
        <taxon>Embryophyta</taxon>
        <taxon>Tracheophyta</taxon>
        <taxon>Spermatophyta</taxon>
        <taxon>Magnoliopsida</taxon>
        <taxon>eudicotyledons</taxon>
        <taxon>Gunneridae</taxon>
        <taxon>Pentapetalae</taxon>
        <taxon>rosids</taxon>
        <taxon>fabids</taxon>
        <taxon>Rosales</taxon>
        <taxon>Rosaceae</taxon>
        <taxon>Amygdaloideae</taxon>
        <taxon>Maleae</taxon>
        <taxon>Malus</taxon>
    </lineage>
</organism>
<dbReference type="EMBL" id="RDQH01000333">
    <property type="protein sequence ID" value="RXH92836.1"/>
    <property type="molecule type" value="Genomic_DNA"/>
</dbReference>
<name>A0A498JCG9_MALDO</name>
<dbReference type="Proteomes" id="UP000290289">
    <property type="component" value="Chromosome 7"/>
</dbReference>
<keyword evidence="2" id="KW-1185">Reference proteome</keyword>
<evidence type="ECO:0008006" key="3">
    <source>
        <dbReference type="Google" id="ProtNLM"/>
    </source>
</evidence>
<evidence type="ECO:0000313" key="2">
    <source>
        <dbReference type="Proteomes" id="UP000290289"/>
    </source>
</evidence>
<dbReference type="AlphaFoldDB" id="A0A498JCG9"/>
<comment type="caution">
    <text evidence="1">The sequence shown here is derived from an EMBL/GenBank/DDBJ whole genome shotgun (WGS) entry which is preliminary data.</text>
</comment>
<gene>
    <name evidence="1" type="ORF">DVH24_011860</name>
</gene>
<accession>A0A498JCG9</accession>
<protein>
    <recommendedName>
        <fullName evidence="3">RNase H type-1 domain-containing protein</fullName>
    </recommendedName>
</protein>
<proteinExistence type="predicted"/>
<evidence type="ECO:0000313" key="1">
    <source>
        <dbReference type="EMBL" id="RXH92836.1"/>
    </source>
</evidence>
<sequence>MTAFSALIAKVLAIKDECLLALLRNFQNIVVESDPMIVVSSLNNSLESSDWEIFPILSRVL</sequence>
<reference evidence="1 2" key="1">
    <citation type="submission" date="2018-10" db="EMBL/GenBank/DDBJ databases">
        <title>A high-quality apple genome assembly.</title>
        <authorList>
            <person name="Hu J."/>
        </authorList>
    </citation>
    <scope>NUCLEOTIDE SEQUENCE [LARGE SCALE GENOMIC DNA]</scope>
    <source>
        <strain evidence="2">cv. HFTH1</strain>
        <tissue evidence="1">Young leaf</tissue>
    </source>
</reference>